<feature type="compositionally biased region" description="Low complexity" evidence="1">
    <location>
        <begin position="412"/>
        <end position="423"/>
    </location>
</feature>
<protein>
    <submittedName>
        <fullName evidence="2">Uncharacterized protein</fullName>
    </submittedName>
</protein>
<gene>
    <name evidence="2" type="ORF">Poly59_30010</name>
</gene>
<feature type="compositionally biased region" description="Polar residues" evidence="1">
    <location>
        <begin position="196"/>
        <end position="215"/>
    </location>
</feature>
<dbReference type="AlphaFoldDB" id="A0A5C6EVB4"/>
<evidence type="ECO:0000256" key="1">
    <source>
        <dbReference type="SAM" id="MobiDB-lite"/>
    </source>
</evidence>
<keyword evidence="3" id="KW-1185">Reference proteome</keyword>
<feature type="compositionally biased region" description="Acidic residues" evidence="1">
    <location>
        <begin position="480"/>
        <end position="496"/>
    </location>
</feature>
<comment type="caution">
    <text evidence="2">The sequence shown here is derived from an EMBL/GenBank/DDBJ whole genome shotgun (WGS) entry which is preliminary data.</text>
</comment>
<proteinExistence type="predicted"/>
<name>A0A5C6EVB4_9BACT</name>
<feature type="compositionally biased region" description="Polar residues" evidence="1">
    <location>
        <begin position="347"/>
        <end position="358"/>
    </location>
</feature>
<feature type="compositionally biased region" description="Low complexity" evidence="1">
    <location>
        <begin position="433"/>
        <end position="453"/>
    </location>
</feature>
<feature type="region of interest" description="Disordered" evidence="1">
    <location>
        <begin position="196"/>
        <end position="266"/>
    </location>
</feature>
<dbReference type="Proteomes" id="UP000317977">
    <property type="component" value="Unassembled WGS sequence"/>
</dbReference>
<accession>A0A5C6EVB4</accession>
<reference evidence="2 3" key="1">
    <citation type="submission" date="2019-02" db="EMBL/GenBank/DDBJ databases">
        <title>Deep-cultivation of Planctomycetes and their phenomic and genomic characterization uncovers novel biology.</title>
        <authorList>
            <person name="Wiegand S."/>
            <person name="Jogler M."/>
            <person name="Boedeker C."/>
            <person name="Pinto D."/>
            <person name="Vollmers J."/>
            <person name="Rivas-Marin E."/>
            <person name="Kohn T."/>
            <person name="Peeters S.H."/>
            <person name="Heuer A."/>
            <person name="Rast P."/>
            <person name="Oberbeckmann S."/>
            <person name="Bunk B."/>
            <person name="Jeske O."/>
            <person name="Meyerdierks A."/>
            <person name="Storesund J.E."/>
            <person name="Kallscheuer N."/>
            <person name="Luecker S."/>
            <person name="Lage O.M."/>
            <person name="Pohl T."/>
            <person name="Merkel B.J."/>
            <person name="Hornburger P."/>
            <person name="Mueller R.-W."/>
            <person name="Bruemmer F."/>
            <person name="Labrenz M."/>
            <person name="Spormann A.M."/>
            <person name="Op Den Camp H."/>
            <person name="Overmann J."/>
            <person name="Amann R."/>
            <person name="Jetten M.S.M."/>
            <person name="Mascher T."/>
            <person name="Medema M.H."/>
            <person name="Devos D.P."/>
            <person name="Kaster A.-K."/>
            <person name="Ovreas L."/>
            <person name="Rohde M."/>
            <person name="Galperin M.Y."/>
            <person name="Jogler C."/>
        </authorList>
    </citation>
    <scope>NUCLEOTIDE SEQUENCE [LARGE SCALE GENOMIC DNA]</scope>
    <source>
        <strain evidence="2 3">Poly59</strain>
    </source>
</reference>
<dbReference type="EMBL" id="SJPX01000003">
    <property type="protein sequence ID" value="TWU51409.1"/>
    <property type="molecule type" value="Genomic_DNA"/>
</dbReference>
<evidence type="ECO:0000313" key="3">
    <source>
        <dbReference type="Proteomes" id="UP000317977"/>
    </source>
</evidence>
<feature type="compositionally biased region" description="Low complexity" evidence="1">
    <location>
        <begin position="332"/>
        <end position="346"/>
    </location>
</feature>
<dbReference type="OrthoDB" id="10019828at2"/>
<sequence>MSRKQTIMRCRGMQIETLERRNLLAFGLRSLLASNLTDVDRVASQSVPAEVALSVAAYSAPVSTNAAVFSSPVVIDIAESATSISSLAQTAPVAATFGNSPEEPINEDELVIETVADNISILSGEPKRLSLRTMFLAVGSPNTTYTLEIGGVSMGQVTTDATGSLSAELTPVAVPPLSSPVVSDVAGSKVSDVETQVSGDRNTNGLGISESSVSNFAAGDSGTFSEPRDSSLVDFDQNESNDNSIDDMFGDIGNSEDDSSDTLHVKDDHDDIIATIVNSESGLEINSSSHNSVSEFLSNLDDETSSHDAMNDYSDDSLNENATDTDGRPPASVSSISILSQTTTSSMVSFNDDSQPSEVESGDSSHDDDVVELGNEDHFSDGESELNDAQYDSIELNRDSSDDCTEDRDDFVVGVSGDSASVSLTNTNDRLSESVSSASGDSPSTASQDGSSDSSDHGILGYDDSQMHELESIDSSSNENDAESFDEGYAENDCDDSFDRNLDGSNENESHDDGERNVSEDYHDNDFVSVPAVTTSIVSPTENQDFDSGATSNSSVVPAMPVVTLQQNGEWSGRLIGSGYGKIEFERERGETEFEAEILGVAAYATYPVSVGGVVVGQIVTDGRGRGKLRFEIGDDHYRPFPTNFPTIADEVGVQIGDVLSGAFGQHSGYDVHHHDDDHDD</sequence>
<feature type="region of interest" description="Disordered" evidence="1">
    <location>
        <begin position="302"/>
        <end position="524"/>
    </location>
</feature>
<organism evidence="2 3">
    <name type="scientific">Rubripirellula reticaptiva</name>
    <dbReference type="NCBI Taxonomy" id="2528013"/>
    <lineage>
        <taxon>Bacteria</taxon>
        <taxon>Pseudomonadati</taxon>
        <taxon>Planctomycetota</taxon>
        <taxon>Planctomycetia</taxon>
        <taxon>Pirellulales</taxon>
        <taxon>Pirellulaceae</taxon>
        <taxon>Rubripirellula</taxon>
    </lineage>
</organism>
<dbReference type="RefSeq" id="WP_146534774.1">
    <property type="nucleotide sequence ID" value="NZ_SJPX01000003.1"/>
</dbReference>
<feature type="compositionally biased region" description="Basic and acidic residues" evidence="1">
    <location>
        <begin position="497"/>
        <end position="524"/>
    </location>
</feature>
<evidence type="ECO:0000313" key="2">
    <source>
        <dbReference type="EMBL" id="TWU51409.1"/>
    </source>
</evidence>
<feature type="compositionally biased region" description="Acidic residues" evidence="1">
    <location>
        <begin position="236"/>
        <end position="260"/>
    </location>
</feature>